<protein>
    <recommendedName>
        <fullName evidence="3">Heterokaryon incompatibility domain-containing protein</fullName>
    </recommendedName>
</protein>
<gene>
    <name evidence="1" type="ORF">PsYK624_153080</name>
</gene>
<reference evidence="1 2" key="1">
    <citation type="submission" date="2021-08" db="EMBL/GenBank/DDBJ databases">
        <title>Draft Genome Sequence of Phanerochaete sordida strain YK-624.</title>
        <authorList>
            <person name="Mori T."/>
            <person name="Dohra H."/>
            <person name="Suzuki T."/>
            <person name="Kawagishi H."/>
            <person name="Hirai H."/>
        </authorList>
    </citation>
    <scope>NUCLEOTIDE SEQUENCE [LARGE SCALE GENOMIC DNA]</scope>
    <source>
        <strain evidence="1 2">YK-624</strain>
    </source>
</reference>
<dbReference type="AlphaFoldDB" id="A0A9P3GPA7"/>
<organism evidence="1 2">
    <name type="scientific">Phanerochaete sordida</name>
    <dbReference type="NCBI Taxonomy" id="48140"/>
    <lineage>
        <taxon>Eukaryota</taxon>
        <taxon>Fungi</taxon>
        <taxon>Dikarya</taxon>
        <taxon>Basidiomycota</taxon>
        <taxon>Agaricomycotina</taxon>
        <taxon>Agaricomycetes</taxon>
        <taxon>Polyporales</taxon>
        <taxon>Phanerochaetaceae</taxon>
        <taxon>Phanerochaete</taxon>
    </lineage>
</organism>
<dbReference type="EMBL" id="BPQB01000100">
    <property type="protein sequence ID" value="GJE99067.1"/>
    <property type="molecule type" value="Genomic_DNA"/>
</dbReference>
<sequence length="713" mass="79861">MSTARRDEIPIASLTLEVTEDGIKLTGLAFEGSAHAGTVPATSAAERIGDKNIRAGTAIFLLGGRKNVWLRADRPPWPTTGWHVYLSQNVRKKHSSHETPPLVSVAFDARLKAWAMMQLARCGVAEDTLFRRGRGNRFSLVPGPPPGQSRKTSTSLVPFQLVHHSAFAITPELANRRCNNMNEAALLTALNDIFGTRRPMEPSLSRCMKYLLRAFPDLGSVYGVVRPYWTSDLGVLPDALARRQANDMAMRKDVVADGYLKDANIPPRRVWDLYSNRVLPYHVLPPPAKGNFPDRLWPVSHSWQDADKRTLVSTPINGGAWPVPIPRTTTLENVRVELLNLGAEYVWLDVLCLRQVGKDKDEPQRRDEWKLDIPTIGYIYAIPDVPCITYFNGLGLPFDPSREARRSPCHWLQRVWTIQESTPEWLHAGMTAADSADAAGFFHEQHVRAIAPRFKGNESGDRDWLRSIARMLVERHATTELDKVSSFPYLLGCKTRPVYDAAVPPALAWAGLLKHLPPRQRAQISLSHIERRPAARTILPTWREFLEDFSAPAEPEDLTHWRRGWPSLELAPWSRLGAAEPGQYLDRSLYAGPFVITRQTPHSDGATIRVARSSNGSRGARAGEEHRLAGVLGGPFEEGAQCFLRRIRRNILVVLQIVGRRTVDAKPAFVVKRCGVAYMHDAALQVREWDPIFADETNICVVYVPDGKPTTRV</sequence>
<comment type="caution">
    <text evidence="1">The sequence shown here is derived from an EMBL/GenBank/DDBJ whole genome shotgun (WGS) entry which is preliminary data.</text>
</comment>
<evidence type="ECO:0000313" key="1">
    <source>
        <dbReference type="EMBL" id="GJE99067.1"/>
    </source>
</evidence>
<dbReference type="Proteomes" id="UP000703269">
    <property type="component" value="Unassembled WGS sequence"/>
</dbReference>
<dbReference type="OrthoDB" id="3226657at2759"/>
<name>A0A9P3GPA7_9APHY</name>
<evidence type="ECO:0000313" key="2">
    <source>
        <dbReference type="Proteomes" id="UP000703269"/>
    </source>
</evidence>
<keyword evidence="2" id="KW-1185">Reference proteome</keyword>
<evidence type="ECO:0008006" key="3">
    <source>
        <dbReference type="Google" id="ProtNLM"/>
    </source>
</evidence>
<proteinExistence type="predicted"/>
<accession>A0A9P3GPA7</accession>